<evidence type="ECO:0000313" key="2">
    <source>
        <dbReference type="EMBL" id="SIP97904.1"/>
    </source>
</evidence>
<feature type="transmembrane region" description="Helical" evidence="1">
    <location>
        <begin position="50"/>
        <end position="68"/>
    </location>
</feature>
<keyword evidence="3" id="KW-1185">Reference proteome</keyword>
<protein>
    <recommendedName>
        <fullName evidence="4">DUF998 domain-containing protein</fullName>
    </recommendedName>
</protein>
<reference evidence="3" key="1">
    <citation type="submission" date="2017-01" db="EMBL/GenBank/DDBJ databases">
        <authorList>
            <person name="Varghese N."/>
            <person name="Submissions S."/>
        </authorList>
    </citation>
    <scope>NUCLEOTIDE SEQUENCE [LARGE SCALE GENOMIC DNA]</scope>
    <source>
        <strain evidence="3">UM1</strain>
    </source>
</reference>
<feature type="transmembrane region" description="Helical" evidence="1">
    <location>
        <begin position="145"/>
        <end position="165"/>
    </location>
</feature>
<evidence type="ECO:0000313" key="3">
    <source>
        <dbReference type="Proteomes" id="UP000241788"/>
    </source>
</evidence>
<dbReference type="AlphaFoldDB" id="A0A1N6P0M7"/>
<proteinExistence type="predicted"/>
<keyword evidence="1" id="KW-1133">Transmembrane helix</keyword>
<evidence type="ECO:0008006" key="4">
    <source>
        <dbReference type="Google" id="ProtNLM"/>
    </source>
</evidence>
<dbReference type="EMBL" id="FTLW01000001">
    <property type="protein sequence ID" value="SIP97904.1"/>
    <property type="molecule type" value="Genomic_DNA"/>
</dbReference>
<gene>
    <name evidence="2" type="ORF">SAMN05421546_0446</name>
</gene>
<evidence type="ECO:0000256" key="1">
    <source>
        <dbReference type="SAM" id="Phobius"/>
    </source>
</evidence>
<keyword evidence="1" id="KW-0472">Membrane</keyword>
<sequence>MKRWPVLALILATISIVGAAWYFGHGVQDYQHARHSLASLGATGAPGWRIANMLLFVLPGALIVAVAWTMRGRLPAGEAWPLRIALQLGLLAALGYALQGLCNLDPTRLPDDGANRWHAASWLLWWLTLTVSTLLLALPRGLPKSLRIASFAIGLLMPLAMLGLLPLSVALAYRIGIAVWLGWWLAVTLALSRGEASSPGSSPTAGR</sequence>
<dbReference type="Proteomes" id="UP000241788">
    <property type="component" value="Unassembled WGS sequence"/>
</dbReference>
<dbReference type="STRING" id="1604334.SAMN05421546_0446"/>
<feature type="transmembrane region" description="Helical" evidence="1">
    <location>
        <begin position="80"/>
        <end position="99"/>
    </location>
</feature>
<dbReference type="OrthoDB" id="6024885at2"/>
<dbReference type="RefSeq" id="WP_076584831.1">
    <property type="nucleotide sequence ID" value="NZ_FTLW01000001.1"/>
</dbReference>
<keyword evidence="1" id="KW-0812">Transmembrane</keyword>
<name>A0A1N6P0M7_9GAMM</name>
<accession>A0A1N6P0M7</accession>
<organism evidence="2 3">
    <name type="scientific">Solilutibacter tolerans</name>
    <dbReference type="NCBI Taxonomy" id="1604334"/>
    <lineage>
        <taxon>Bacteria</taxon>
        <taxon>Pseudomonadati</taxon>
        <taxon>Pseudomonadota</taxon>
        <taxon>Gammaproteobacteria</taxon>
        <taxon>Lysobacterales</taxon>
        <taxon>Lysobacteraceae</taxon>
        <taxon>Solilutibacter</taxon>
    </lineage>
</organism>
<feature type="transmembrane region" description="Helical" evidence="1">
    <location>
        <begin position="119"/>
        <end position="138"/>
    </location>
</feature>